<accession>A0ABS4HE20</accession>
<keyword evidence="6 8" id="KW-0342">GTP-binding</keyword>
<comment type="caution">
    <text evidence="12">The sequence shown here is derived from an EMBL/GenBank/DDBJ whole genome shotgun (WGS) entry which is preliminary data.</text>
</comment>
<dbReference type="InterPro" id="IPR044145">
    <property type="entry name" value="IF2_II"/>
</dbReference>
<evidence type="ECO:0000313" key="13">
    <source>
        <dbReference type="Proteomes" id="UP001519328"/>
    </source>
</evidence>
<dbReference type="SUPFAM" id="SSF50447">
    <property type="entry name" value="Translation proteins"/>
    <property type="match status" value="2"/>
</dbReference>
<name>A0ABS4HE20_9BACI</name>
<dbReference type="InterPro" id="IPR006847">
    <property type="entry name" value="IF2_N"/>
</dbReference>
<dbReference type="InterPro" id="IPR005225">
    <property type="entry name" value="Small_GTP-bd"/>
</dbReference>
<dbReference type="CDD" id="cd03702">
    <property type="entry name" value="IF2_mtIF2_II"/>
    <property type="match status" value="1"/>
</dbReference>
<keyword evidence="8" id="KW-0963">Cytoplasm</keyword>
<feature type="compositionally biased region" description="Low complexity" evidence="10">
    <location>
        <begin position="119"/>
        <end position="130"/>
    </location>
</feature>
<evidence type="ECO:0000256" key="3">
    <source>
        <dbReference type="ARBA" id="ARBA00022540"/>
    </source>
</evidence>
<dbReference type="Pfam" id="PF04760">
    <property type="entry name" value="IF2_N"/>
    <property type="match status" value="2"/>
</dbReference>
<dbReference type="Gene3D" id="3.40.50.10050">
    <property type="entry name" value="Translation initiation factor IF- 2, domain 3"/>
    <property type="match status" value="1"/>
</dbReference>
<dbReference type="InterPro" id="IPR015760">
    <property type="entry name" value="TIF_IF2"/>
</dbReference>
<gene>
    <name evidence="8" type="primary">infB</name>
    <name evidence="12" type="ORF">J2Z82_002103</name>
</gene>
<dbReference type="CDD" id="cd03692">
    <property type="entry name" value="mtIF2_IVc"/>
    <property type="match status" value="1"/>
</dbReference>
<dbReference type="Pfam" id="PF00009">
    <property type="entry name" value="GTP_EFTU"/>
    <property type="match status" value="1"/>
</dbReference>
<evidence type="ECO:0000256" key="1">
    <source>
        <dbReference type="ARBA" id="ARBA00007733"/>
    </source>
</evidence>
<dbReference type="InterPro" id="IPR023115">
    <property type="entry name" value="TIF_IF2_dom3"/>
</dbReference>
<dbReference type="SUPFAM" id="SSF52156">
    <property type="entry name" value="Initiation factor IF2/eIF5b, domain 3"/>
    <property type="match status" value="1"/>
</dbReference>
<dbReference type="PROSITE" id="PS01176">
    <property type="entry name" value="IF2"/>
    <property type="match status" value="1"/>
</dbReference>
<feature type="domain" description="Tr-type G" evidence="11">
    <location>
        <begin position="219"/>
        <end position="388"/>
    </location>
</feature>
<dbReference type="InterPro" id="IPR009000">
    <property type="entry name" value="Transl_B-barrel_sf"/>
</dbReference>
<feature type="binding site" evidence="8">
    <location>
        <begin position="328"/>
        <end position="331"/>
    </location>
    <ligand>
        <name>GTP</name>
        <dbReference type="ChEBI" id="CHEBI:37565"/>
    </ligand>
</feature>
<evidence type="ECO:0000256" key="8">
    <source>
        <dbReference type="HAMAP-Rule" id="MF_00100"/>
    </source>
</evidence>
<proteinExistence type="inferred from homology"/>
<comment type="similarity">
    <text evidence="1 8 9">Belongs to the TRAFAC class translation factor GTPase superfamily. Classic translation factor GTPase family. IF-2 subfamily.</text>
</comment>
<feature type="region of interest" description="Disordered" evidence="10">
    <location>
        <begin position="51"/>
        <end position="136"/>
    </location>
</feature>
<dbReference type="InterPro" id="IPR027417">
    <property type="entry name" value="P-loop_NTPase"/>
</dbReference>
<feature type="region of interest" description="G-domain" evidence="8">
    <location>
        <begin position="222"/>
        <end position="370"/>
    </location>
</feature>
<dbReference type="Gene3D" id="3.40.50.300">
    <property type="entry name" value="P-loop containing nucleotide triphosphate hydrolases"/>
    <property type="match status" value="1"/>
</dbReference>
<dbReference type="InterPro" id="IPR036925">
    <property type="entry name" value="TIF_IF2_dom3_sf"/>
</dbReference>
<feature type="binding site" evidence="8">
    <location>
        <begin position="274"/>
        <end position="278"/>
    </location>
    <ligand>
        <name>GTP</name>
        <dbReference type="ChEBI" id="CHEBI:37565"/>
    </ligand>
</feature>
<dbReference type="PANTHER" id="PTHR43381">
    <property type="entry name" value="TRANSLATION INITIATION FACTOR IF-2-RELATED"/>
    <property type="match status" value="1"/>
</dbReference>
<dbReference type="EMBL" id="JAGGKK010000010">
    <property type="protein sequence ID" value="MBP1949166.1"/>
    <property type="molecule type" value="Genomic_DNA"/>
</dbReference>
<feature type="binding site" evidence="8">
    <location>
        <begin position="228"/>
        <end position="235"/>
    </location>
    <ligand>
        <name>GTP</name>
        <dbReference type="ChEBI" id="CHEBI:37565"/>
    </ligand>
</feature>
<protein>
    <recommendedName>
        <fullName evidence="2 8">Translation initiation factor IF-2</fullName>
    </recommendedName>
</protein>
<evidence type="ECO:0000256" key="9">
    <source>
        <dbReference type="RuleBase" id="RU000644"/>
    </source>
</evidence>
<evidence type="ECO:0000256" key="5">
    <source>
        <dbReference type="ARBA" id="ARBA00022917"/>
    </source>
</evidence>
<dbReference type="RefSeq" id="WP_209480693.1">
    <property type="nucleotide sequence ID" value="NZ_JAGGKK010000010.1"/>
</dbReference>
<dbReference type="Pfam" id="PF22042">
    <property type="entry name" value="EF-G_D2"/>
    <property type="match status" value="1"/>
</dbReference>
<dbReference type="Pfam" id="PF11987">
    <property type="entry name" value="IF-2"/>
    <property type="match status" value="1"/>
</dbReference>
<feature type="compositionally biased region" description="Low complexity" evidence="10">
    <location>
        <begin position="83"/>
        <end position="101"/>
    </location>
</feature>
<dbReference type="InterPro" id="IPR000178">
    <property type="entry name" value="TF_IF2_bacterial-like"/>
</dbReference>
<keyword evidence="13" id="KW-1185">Reference proteome</keyword>
<dbReference type="PANTHER" id="PTHR43381:SF5">
    <property type="entry name" value="TR-TYPE G DOMAIN-CONTAINING PROTEIN"/>
    <property type="match status" value="1"/>
</dbReference>
<dbReference type="CDD" id="cd01887">
    <property type="entry name" value="IF2_eIF5B"/>
    <property type="match status" value="1"/>
</dbReference>
<evidence type="ECO:0000259" key="11">
    <source>
        <dbReference type="PROSITE" id="PS51722"/>
    </source>
</evidence>
<dbReference type="PROSITE" id="PS51722">
    <property type="entry name" value="G_TR_2"/>
    <property type="match status" value="1"/>
</dbReference>
<keyword evidence="5 8" id="KW-0648">Protein biosynthesis</keyword>
<feature type="compositionally biased region" description="Basic residues" evidence="10">
    <location>
        <begin position="102"/>
        <end position="118"/>
    </location>
</feature>
<dbReference type="Gene3D" id="2.40.30.10">
    <property type="entry name" value="Translation factors"/>
    <property type="match status" value="2"/>
</dbReference>
<dbReference type="InterPro" id="IPR000795">
    <property type="entry name" value="T_Tr_GTP-bd_dom"/>
</dbReference>
<dbReference type="NCBIfam" id="TIGR00487">
    <property type="entry name" value="IF-2"/>
    <property type="match status" value="1"/>
</dbReference>
<evidence type="ECO:0000256" key="2">
    <source>
        <dbReference type="ARBA" id="ARBA00020675"/>
    </source>
</evidence>
<dbReference type="NCBIfam" id="TIGR00231">
    <property type="entry name" value="small_GTP"/>
    <property type="match status" value="1"/>
</dbReference>
<evidence type="ECO:0000256" key="6">
    <source>
        <dbReference type="ARBA" id="ARBA00023134"/>
    </source>
</evidence>
<evidence type="ECO:0000256" key="10">
    <source>
        <dbReference type="SAM" id="MobiDB-lite"/>
    </source>
</evidence>
<dbReference type="SUPFAM" id="SSF52540">
    <property type="entry name" value="P-loop containing nucleoside triphosphate hydrolases"/>
    <property type="match status" value="1"/>
</dbReference>
<comment type="subcellular location">
    <subcellularLocation>
        <location evidence="8">Cytoplasm</location>
    </subcellularLocation>
</comment>
<dbReference type="GO" id="GO:0003743">
    <property type="term" value="F:translation initiation factor activity"/>
    <property type="evidence" value="ECO:0007669"/>
    <property type="project" value="UniProtKB-KW"/>
</dbReference>
<reference evidence="12 13" key="1">
    <citation type="submission" date="2021-03" db="EMBL/GenBank/DDBJ databases">
        <title>Genomic Encyclopedia of Type Strains, Phase IV (KMG-IV): sequencing the most valuable type-strain genomes for metagenomic binning, comparative biology and taxonomic classification.</title>
        <authorList>
            <person name="Goeker M."/>
        </authorList>
    </citation>
    <scope>NUCLEOTIDE SEQUENCE [LARGE SCALE GENOMIC DNA]</scope>
    <source>
        <strain evidence="12 13">DSM 21085</strain>
    </source>
</reference>
<evidence type="ECO:0000313" key="12">
    <source>
        <dbReference type="EMBL" id="MBP1949166.1"/>
    </source>
</evidence>
<dbReference type="Gene3D" id="1.10.10.2480">
    <property type="match status" value="1"/>
</dbReference>
<dbReference type="InterPro" id="IPR053905">
    <property type="entry name" value="EF-G-like_DII"/>
</dbReference>
<dbReference type="HAMAP" id="MF_00100_B">
    <property type="entry name" value="IF_2_B"/>
    <property type="match status" value="1"/>
</dbReference>
<feature type="compositionally biased region" description="Basic and acidic residues" evidence="10">
    <location>
        <begin position="51"/>
        <end position="65"/>
    </location>
</feature>
<evidence type="ECO:0000256" key="7">
    <source>
        <dbReference type="ARBA" id="ARBA00025162"/>
    </source>
</evidence>
<organism evidence="12 13">
    <name type="scientific">Virgibacillus litoralis</name>
    <dbReference type="NCBI Taxonomy" id="578221"/>
    <lineage>
        <taxon>Bacteria</taxon>
        <taxon>Bacillati</taxon>
        <taxon>Bacillota</taxon>
        <taxon>Bacilli</taxon>
        <taxon>Bacillales</taxon>
        <taxon>Bacillaceae</taxon>
        <taxon>Virgibacillus</taxon>
    </lineage>
</organism>
<evidence type="ECO:0000256" key="4">
    <source>
        <dbReference type="ARBA" id="ARBA00022741"/>
    </source>
</evidence>
<keyword evidence="4 8" id="KW-0547">Nucleotide-binding</keyword>
<keyword evidence="3 8" id="KW-0396">Initiation factor</keyword>
<sequence length="718" mass="79502">MSKMRVYEYAKQNKTTSKDVINYLKELNVEVSNHMSTISIETILKLDEKFGTKETEKPKQKETPKKPANNNNVANQAKKENKPTNNGKSNNNPKSQQAQQKKGQKNNNKKHQQGKNAKRNNQAPQQQQKPVVKETPKHITYSETLTVSDLAAKLNKDASEIIKKLMFLGVMATKNQDLDDDAVELICAEYDVEVEKEIILEDTDFDKYREENNEADLIERPAVVTIMGHVDHGKTTLLDAIRHTKVTEGEAGGITQHIGAYQVRSEGKKVTFLDTPGHAAFTSMRSRGAQVTDIAILVVAADDGVMPQTIEAINHAKAAEVPIIVAVNKMDKEGANPDRVMQELTEYELVPEDWGGSTIFVNLSAVKHEGIDDLLEMIQLVSEVEELKADPNNNAFGTVIDARLDKGRGSVATLLVQNGTLHVGDSVVVGNTFGRVRAMVSDLGQRINEAGPSTPVEITGLSDVPQAGDQFLVFNDEKKSRQIGEARQQKHIQENRTEQTKVSIDDLFDQIKEGEMKDINLIVKADVQGSAEAMAASLRKIEVEGVKIKIIHTGVGAITESDIILASASNAIVIGFNVRPDANAKKAAESEKVDVRLHRVIYKVIEEIELAMKGMLDPIYEEKVIGQAEVREIFKVSKIGTIAGSYVTEGKITRDSGVRIIRDSVVQFEGEIDALKRFKDDVKEVAKNYECGITIKKFNDIKEGDVIEAFVMEEIERK</sequence>
<dbReference type="Proteomes" id="UP001519328">
    <property type="component" value="Unassembled WGS sequence"/>
</dbReference>
<comment type="function">
    <text evidence="7 8 9">One of the essential components for the initiation of protein synthesis. Protects formylmethionyl-tRNA from spontaneous hydrolysis and promotes its binding to the 30S ribosomal subunits. Also involved in the hydrolysis of GTP during the formation of the 70S ribosomal complex.</text>
</comment>
<feature type="compositionally biased region" description="Low complexity" evidence="10">
    <location>
        <begin position="66"/>
        <end position="76"/>
    </location>
</feature>